<name>A0A8J5QG31_9ASCO</name>
<organism evidence="2 3">
    <name type="scientific">[Candida] subhashii</name>
    <dbReference type="NCBI Taxonomy" id="561895"/>
    <lineage>
        <taxon>Eukaryota</taxon>
        <taxon>Fungi</taxon>
        <taxon>Dikarya</taxon>
        <taxon>Ascomycota</taxon>
        <taxon>Saccharomycotina</taxon>
        <taxon>Pichiomycetes</taxon>
        <taxon>Debaryomycetaceae</taxon>
        <taxon>Spathaspora</taxon>
    </lineage>
</organism>
<protein>
    <submittedName>
        <fullName evidence="2">Uncharacterized protein</fullName>
    </submittedName>
</protein>
<dbReference type="RefSeq" id="XP_049260784.1">
    <property type="nucleotide sequence ID" value="XM_049410093.1"/>
</dbReference>
<evidence type="ECO:0000313" key="3">
    <source>
        <dbReference type="Proteomes" id="UP000694255"/>
    </source>
</evidence>
<dbReference type="EMBL" id="JAGSYN010000277">
    <property type="protein sequence ID" value="KAG7660551.1"/>
    <property type="molecule type" value="Genomic_DNA"/>
</dbReference>
<feature type="compositionally biased region" description="Low complexity" evidence="1">
    <location>
        <begin position="276"/>
        <end position="285"/>
    </location>
</feature>
<comment type="caution">
    <text evidence="2">The sequence shown here is derived from an EMBL/GenBank/DDBJ whole genome shotgun (WGS) entry which is preliminary data.</text>
</comment>
<dbReference type="Proteomes" id="UP000694255">
    <property type="component" value="Unassembled WGS sequence"/>
</dbReference>
<dbReference type="OrthoDB" id="4096449at2759"/>
<accession>A0A8J5QG31</accession>
<sequence>MKLFHKNPIDTQDLLDEHFIRTADYDQLESTYNIHKYYPQFFHNDGISTPDLRDLIVDKPIYKDANKHVNNSNRNNNNNTQVATKRMMKKMLDAKCGRFTDELVKQINEKDVADKQQQPKDDDINRLMKFNARGGNDDFIWDIGQGLTIPENKGLYTYCEKEIIPGDLESETEVEQDSPTDNHNHFIFNDPFNAGKRLNHKLDSNIRGGRLLSSSSTTLIGERTGGGSSSSSSSKLSLFKSRFKRSLSHQPEGLSKPLKEDKKLIVSRDSKKSQATTTTTGNTLTHKISHTNNHDLYLVPNLMERSNSFDQTKSQITLRRKIIDKLHVGKNHNHNHNNLIIPRHSRKQNEDIIGMYLFTFMNHIVFCQISLMCV</sequence>
<evidence type="ECO:0000256" key="1">
    <source>
        <dbReference type="SAM" id="MobiDB-lite"/>
    </source>
</evidence>
<feature type="compositionally biased region" description="Basic and acidic residues" evidence="1">
    <location>
        <begin position="257"/>
        <end position="272"/>
    </location>
</feature>
<feature type="region of interest" description="Disordered" evidence="1">
    <location>
        <begin position="247"/>
        <end position="287"/>
    </location>
</feature>
<gene>
    <name evidence="2" type="ORF">J8A68_005970</name>
</gene>
<keyword evidence="3" id="KW-1185">Reference proteome</keyword>
<proteinExistence type="predicted"/>
<evidence type="ECO:0000313" key="2">
    <source>
        <dbReference type="EMBL" id="KAG7660551.1"/>
    </source>
</evidence>
<dbReference type="AlphaFoldDB" id="A0A8J5QG31"/>
<reference evidence="2 3" key="1">
    <citation type="journal article" date="2021" name="DNA Res.">
        <title>Genome analysis of Candida subhashii reveals its hybrid nature and dual mitochondrial genome conformations.</title>
        <authorList>
            <person name="Mixao V."/>
            <person name="Hegedusova E."/>
            <person name="Saus E."/>
            <person name="Pryszcz L.P."/>
            <person name="Cillingova A."/>
            <person name="Nosek J."/>
            <person name="Gabaldon T."/>
        </authorList>
    </citation>
    <scope>NUCLEOTIDE SEQUENCE [LARGE SCALE GENOMIC DNA]</scope>
    <source>
        <strain evidence="2 3">CBS 10753</strain>
    </source>
</reference>
<dbReference type="GeneID" id="73472770"/>